<dbReference type="AlphaFoldDB" id="A0A9D4ER24"/>
<evidence type="ECO:0000256" key="1">
    <source>
        <dbReference type="SAM" id="MobiDB-lite"/>
    </source>
</evidence>
<gene>
    <name evidence="2" type="ORF">DPMN_162717</name>
</gene>
<evidence type="ECO:0000313" key="3">
    <source>
        <dbReference type="Proteomes" id="UP000828390"/>
    </source>
</evidence>
<feature type="region of interest" description="Disordered" evidence="1">
    <location>
        <begin position="1"/>
        <end position="20"/>
    </location>
</feature>
<organism evidence="2 3">
    <name type="scientific">Dreissena polymorpha</name>
    <name type="common">Zebra mussel</name>
    <name type="synonym">Mytilus polymorpha</name>
    <dbReference type="NCBI Taxonomy" id="45954"/>
    <lineage>
        <taxon>Eukaryota</taxon>
        <taxon>Metazoa</taxon>
        <taxon>Spiralia</taxon>
        <taxon>Lophotrochozoa</taxon>
        <taxon>Mollusca</taxon>
        <taxon>Bivalvia</taxon>
        <taxon>Autobranchia</taxon>
        <taxon>Heteroconchia</taxon>
        <taxon>Euheterodonta</taxon>
        <taxon>Imparidentia</taxon>
        <taxon>Neoheterodontei</taxon>
        <taxon>Myida</taxon>
        <taxon>Dreissenoidea</taxon>
        <taxon>Dreissenidae</taxon>
        <taxon>Dreissena</taxon>
    </lineage>
</organism>
<protein>
    <submittedName>
        <fullName evidence="2">Uncharacterized protein</fullName>
    </submittedName>
</protein>
<comment type="caution">
    <text evidence="2">The sequence shown here is derived from an EMBL/GenBank/DDBJ whole genome shotgun (WGS) entry which is preliminary data.</text>
</comment>
<proteinExistence type="predicted"/>
<reference evidence="2" key="2">
    <citation type="submission" date="2020-11" db="EMBL/GenBank/DDBJ databases">
        <authorList>
            <person name="McCartney M.A."/>
            <person name="Auch B."/>
            <person name="Kono T."/>
            <person name="Mallez S."/>
            <person name="Becker A."/>
            <person name="Gohl D.M."/>
            <person name="Silverstein K.A.T."/>
            <person name="Koren S."/>
            <person name="Bechman K.B."/>
            <person name="Herman A."/>
            <person name="Abrahante J.E."/>
            <person name="Garbe J."/>
        </authorList>
    </citation>
    <scope>NUCLEOTIDE SEQUENCE</scope>
    <source>
        <strain evidence="2">Duluth1</strain>
        <tissue evidence="2">Whole animal</tissue>
    </source>
</reference>
<name>A0A9D4ER24_DREPO</name>
<feature type="region of interest" description="Disordered" evidence="1">
    <location>
        <begin position="35"/>
        <end position="60"/>
    </location>
</feature>
<dbReference type="EMBL" id="JAIWYP010000008">
    <property type="protein sequence ID" value="KAH3784750.1"/>
    <property type="molecule type" value="Genomic_DNA"/>
</dbReference>
<keyword evidence="3" id="KW-1185">Reference proteome</keyword>
<accession>A0A9D4ER24</accession>
<evidence type="ECO:0000313" key="2">
    <source>
        <dbReference type="EMBL" id="KAH3784750.1"/>
    </source>
</evidence>
<dbReference type="Proteomes" id="UP000828390">
    <property type="component" value="Unassembled WGS sequence"/>
</dbReference>
<reference evidence="2" key="1">
    <citation type="journal article" date="2019" name="bioRxiv">
        <title>The Genome of the Zebra Mussel, Dreissena polymorpha: A Resource for Invasive Species Research.</title>
        <authorList>
            <person name="McCartney M.A."/>
            <person name="Auch B."/>
            <person name="Kono T."/>
            <person name="Mallez S."/>
            <person name="Zhang Y."/>
            <person name="Obille A."/>
            <person name="Becker A."/>
            <person name="Abrahante J.E."/>
            <person name="Garbe J."/>
            <person name="Badalamenti J.P."/>
            <person name="Herman A."/>
            <person name="Mangelson H."/>
            <person name="Liachko I."/>
            <person name="Sullivan S."/>
            <person name="Sone E.D."/>
            <person name="Koren S."/>
            <person name="Silverstein K.A.T."/>
            <person name="Beckman K.B."/>
            <person name="Gohl D.M."/>
        </authorList>
    </citation>
    <scope>NUCLEOTIDE SEQUENCE</scope>
    <source>
        <strain evidence="2">Duluth1</strain>
        <tissue evidence="2">Whole animal</tissue>
    </source>
</reference>
<sequence length="100" mass="11155">MVGYGCFGSSQIHPDQDPGRSVDWLVSKRQRFYQDHNVGDDTSSKPATRTHTDKPGSITQSIWNTQNLTAETHTIRLVFGESITLQSDLEIVASKDFIST</sequence>